<keyword evidence="1" id="KW-0472">Membrane</keyword>
<keyword evidence="1" id="KW-0812">Transmembrane</keyword>
<evidence type="ECO:0000313" key="2">
    <source>
        <dbReference type="EMBL" id="GGF24442.1"/>
    </source>
</evidence>
<evidence type="ECO:0000313" key="3">
    <source>
        <dbReference type="Proteomes" id="UP000598775"/>
    </source>
</evidence>
<sequence>MTIQPISPIPAQPEFLIGFGNVNATDYWVVTPVGTWPLADINVTSHDQTATTTHTPAWAIVMTILFIWVALLSLLFLLAKETRVTGYVAVFIQAGNQSFTEQVPVYNAQQRADVLQRVAYLQGLVGQARYRQAQLPPA</sequence>
<keyword evidence="1" id="KW-1133">Transmembrane helix</keyword>
<protein>
    <submittedName>
        <fullName evidence="2">Uncharacterized protein</fullName>
    </submittedName>
</protein>
<keyword evidence="3" id="KW-1185">Reference proteome</keyword>
<feature type="transmembrane region" description="Helical" evidence="1">
    <location>
        <begin position="57"/>
        <end position="78"/>
    </location>
</feature>
<dbReference type="EMBL" id="BMGP01000003">
    <property type="protein sequence ID" value="GGF24442.1"/>
    <property type="molecule type" value="Genomic_DNA"/>
</dbReference>
<dbReference type="RefSeq" id="WP_188676967.1">
    <property type="nucleotide sequence ID" value="NZ_BMGP01000003.1"/>
</dbReference>
<proteinExistence type="predicted"/>
<name>A0A917B524_9MICO</name>
<organism evidence="2 3">
    <name type="scientific">Subtercola lobariae</name>
    <dbReference type="NCBI Taxonomy" id="1588641"/>
    <lineage>
        <taxon>Bacteria</taxon>
        <taxon>Bacillati</taxon>
        <taxon>Actinomycetota</taxon>
        <taxon>Actinomycetes</taxon>
        <taxon>Micrococcales</taxon>
        <taxon>Microbacteriaceae</taxon>
        <taxon>Subtercola</taxon>
    </lineage>
</organism>
<dbReference type="AlphaFoldDB" id="A0A917B524"/>
<dbReference type="Proteomes" id="UP000598775">
    <property type="component" value="Unassembled WGS sequence"/>
</dbReference>
<evidence type="ECO:0000256" key="1">
    <source>
        <dbReference type="SAM" id="Phobius"/>
    </source>
</evidence>
<accession>A0A917B524</accession>
<comment type="caution">
    <text evidence="2">The sequence shown here is derived from an EMBL/GenBank/DDBJ whole genome shotgun (WGS) entry which is preliminary data.</text>
</comment>
<reference evidence="2 3" key="1">
    <citation type="journal article" date="2014" name="Int. J. Syst. Evol. Microbiol.">
        <title>Complete genome sequence of Corynebacterium casei LMG S-19264T (=DSM 44701T), isolated from a smear-ripened cheese.</title>
        <authorList>
            <consortium name="US DOE Joint Genome Institute (JGI-PGF)"/>
            <person name="Walter F."/>
            <person name="Albersmeier A."/>
            <person name="Kalinowski J."/>
            <person name="Ruckert C."/>
        </authorList>
    </citation>
    <scope>NUCLEOTIDE SEQUENCE [LARGE SCALE GENOMIC DNA]</scope>
    <source>
        <strain evidence="2 3">CGMCC 1.12976</strain>
    </source>
</reference>
<gene>
    <name evidence="2" type="ORF">GCM10011399_17440</name>
</gene>